<dbReference type="GO" id="GO:0016810">
    <property type="term" value="F:hydrolase activity, acting on carbon-nitrogen (but not peptide) bonds"/>
    <property type="evidence" value="ECO:0007669"/>
    <property type="project" value="InterPro"/>
</dbReference>
<dbReference type="InterPro" id="IPR032466">
    <property type="entry name" value="Metal_Hydrolase"/>
</dbReference>
<dbReference type="Gene3D" id="2.30.40.10">
    <property type="entry name" value="Urease, subunit C, domain 1"/>
    <property type="match status" value="1"/>
</dbReference>
<dbReference type="EMBL" id="CAFBPS010000201">
    <property type="protein sequence ID" value="CAB5037368.1"/>
    <property type="molecule type" value="Genomic_DNA"/>
</dbReference>
<organism evidence="2">
    <name type="scientific">freshwater metagenome</name>
    <dbReference type="NCBI Taxonomy" id="449393"/>
    <lineage>
        <taxon>unclassified sequences</taxon>
        <taxon>metagenomes</taxon>
        <taxon>ecological metagenomes</taxon>
    </lineage>
</organism>
<feature type="domain" description="Amidohydrolase 3" evidence="1">
    <location>
        <begin position="33"/>
        <end position="133"/>
    </location>
</feature>
<dbReference type="InterPro" id="IPR011059">
    <property type="entry name" value="Metal-dep_hydrolase_composite"/>
</dbReference>
<proteinExistence type="predicted"/>
<evidence type="ECO:0000259" key="1">
    <source>
        <dbReference type="Pfam" id="PF07969"/>
    </source>
</evidence>
<accession>A0A6J7SA99</accession>
<gene>
    <name evidence="2" type="ORF">UFOPK4134_01747</name>
</gene>
<dbReference type="SUPFAM" id="SSF51556">
    <property type="entry name" value="Metallo-dependent hydrolases"/>
    <property type="match status" value="1"/>
</dbReference>
<evidence type="ECO:0000313" key="2">
    <source>
        <dbReference type="EMBL" id="CAB5037368.1"/>
    </source>
</evidence>
<sequence>MYNAWFFNRNTESMEVFLQLDAVVPGLGDAGAHAGQICDADSPTFYLSYWYRDRKAVTLEKAIHQLTAKPAAVLGLVDRGTLKVGAFADINVFDPEKLQTEYPEYVHDFPGEKGRFRIKARGYAATIVNGEVVTDQGEHTGHRPGRVLREFAR</sequence>
<dbReference type="SUPFAM" id="SSF51338">
    <property type="entry name" value="Composite domain of metallo-dependent hydrolases"/>
    <property type="match status" value="1"/>
</dbReference>
<dbReference type="InterPro" id="IPR013108">
    <property type="entry name" value="Amidohydro_3"/>
</dbReference>
<protein>
    <submittedName>
        <fullName evidence="2">Unannotated protein</fullName>
    </submittedName>
</protein>
<reference evidence="2" key="1">
    <citation type="submission" date="2020-05" db="EMBL/GenBank/DDBJ databases">
        <authorList>
            <person name="Chiriac C."/>
            <person name="Salcher M."/>
            <person name="Ghai R."/>
            <person name="Kavagutti S V."/>
        </authorList>
    </citation>
    <scope>NUCLEOTIDE SEQUENCE</scope>
</reference>
<name>A0A6J7SA99_9ZZZZ</name>
<dbReference type="AlphaFoldDB" id="A0A6J7SA99"/>
<dbReference type="Pfam" id="PF07969">
    <property type="entry name" value="Amidohydro_3"/>
    <property type="match status" value="1"/>
</dbReference>